<sequence>MPLIYHITNYYATHIPQHSSIMTRTFTARVSSPIVRTVGPSQPFRSRVIRRQGSHRREDKYTAQYRAGSG</sequence>
<evidence type="ECO:0000256" key="1">
    <source>
        <dbReference type="SAM" id="MobiDB-lite"/>
    </source>
</evidence>
<dbReference type="AlphaFoldDB" id="A0AAE0ZST1"/>
<organism evidence="2 3">
    <name type="scientific">Elysia crispata</name>
    <name type="common">lettuce slug</name>
    <dbReference type="NCBI Taxonomy" id="231223"/>
    <lineage>
        <taxon>Eukaryota</taxon>
        <taxon>Metazoa</taxon>
        <taxon>Spiralia</taxon>
        <taxon>Lophotrochozoa</taxon>
        <taxon>Mollusca</taxon>
        <taxon>Gastropoda</taxon>
        <taxon>Heterobranchia</taxon>
        <taxon>Euthyneura</taxon>
        <taxon>Panpulmonata</taxon>
        <taxon>Sacoglossa</taxon>
        <taxon>Placobranchoidea</taxon>
        <taxon>Plakobranchidae</taxon>
        <taxon>Elysia</taxon>
    </lineage>
</organism>
<dbReference type="EMBL" id="JAWDGP010003375">
    <property type="protein sequence ID" value="KAK3774953.1"/>
    <property type="molecule type" value="Genomic_DNA"/>
</dbReference>
<gene>
    <name evidence="2" type="ORF">RRG08_028609</name>
</gene>
<accession>A0AAE0ZST1</accession>
<feature type="region of interest" description="Disordered" evidence="1">
    <location>
        <begin position="51"/>
        <end position="70"/>
    </location>
</feature>
<evidence type="ECO:0000313" key="3">
    <source>
        <dbReference type="Proteomes" id="UP001283361"/>
    </source>
</evidence>
<reference evidence="2" key="1">
    <citation type="journal article" date="2023" name="G3 (Bethesda)">
        <title>A reference genome for the long-term kleptoplast-retaining sea slug Elysia crispata morphotype clarki.</title>
        <authorList>
            <person name="Eastman K.E."/>
            <person name="Pendleton A.L."/>
            <person name="Shaikh M.A."/>
            <person name="Suttiyut T."/>
            <person name="Ogas R."/>
            <person name="Tomko P."/>
            <person name="Gavelis G."/>
            <person name="Widhalm J.R."/>
            <person name="Wisecaver J.H."/>
        </authorList>
    </citation>
    <scope>NUCLEOTIDE SEQUENCE</scope>
    <source>
        <strain evidence="2">ECLA1</strain>
    </source>
</reference>
<dbReference type="Proteomes" id="UP001283361">
    <property type="component" value="Unassembled WGS sequence"/>
</dbReference>
<protein>
    <submittedName>
        <fullName evidence="2">Uncharacterized protein</fullName>
    </submittedName>
</protein>
<evidence type="ECO:0000313" key="2">
    <source>
        <dbReference type="EMBL" id="KAK3774953.1"/>
    </source>
</evidence>
<proteinExistence type="predicted"/>
<keyword evidence="3" id="KW-1185">Reference proteome</keyword>
<name>A0AAE0ZST1_9GAST</name>
<comment type="caution">
    <text evidence="2">The sequence shown here is derived from an EMBL/GenBank/DDBJ whole genome shotgun (WGS) entry which is preliminary data.</text>
</comment>